<evidence type="ECO:0000313" key="5">
    <source>
        <dbReference type="Proteomes" id="UP000726737"/>
    </source>
</evidence>
<evidence type="ECO:0000256" key="3">
    <source>
        <dbReference type="SAM" id="MobiDB-lite"/>
    </source>
</evidence>
<feature type="compositionally biased region" description="Basic and acidic residues" evidence="3">
    <location>
        <begin position="412"/>
        <end position="436"/>
    </location>
</feature>
<feature type="compositionally biased region" description="Basic residues" evidence="3">
    <location>
        <begin position="363"/>
        <end position="385"/>
    </location>
</feature>
<dbReference type="AlphaFoldDB" id="A0A9P6U9Q2"/>
<feature type="compositionally biased region" description="Polar residues" evidence="3">
    <location>
        <begin position="598"/>
        <end position="613"/>
    </location>
</feature>
<feature type="compositionally biased region" description="Basic residues" evidence="3">
    <location>
        <begin position="393"/>
        <end position="411"/>
    </location>
</feature>
<feature type="region of interest" description="Disordered" evidence="3">
    <location>
        <begin position="1000"/>
        <end position="1021"/>
    </location>
</feature>
<feature type="compositionally biased region" description="Basic and acidic residues" evidence="3">
    <location>
        <begin position="535"/>
        <end position="570"/>
    </location>
</feature>
<protein>
    <submittedName>
        <fullName evidence="4">Uncharacterized protein</fullName>
    </submittedName>
</protein>
<feature type="compositionally biased region" description="Basic and acidic residues" evidence="3">
    <location>
        <begin position="33"/>
        <end position="94"/>
    </location>
</feature>
<feature type="region of interest" description="Disordered" evidence="3">
    <location>
        <begin position="293"/>
        <end position="488"/>
    </location>
</feature>
<dbReference type="Proteomes" id="UP000726737">
    <property type="component" value="Unassembled WGS sequence"/>
</dbReference>
<gene>
    <name evidence="4" type="ORF">BG011_005140</name>
</gene>
<dbReference type="PANTHER" id="PTHR38698">
    <property type="entry name" value="EXPRESSED PROTEIN"/>
    <property type="match status" value="1"/>
</dbReference>
<keyword evidence="2" id="KW-0175">Coiled coil</keyword>
<accession>A0A9P6U9Q2</accession>
<evidence type="ECO:0000256" key="1">
    <source>
        <dbReference type="ARBA" id="ARBA00006461"/>
    </source>
</evidence>
<feature type="compositionally biased region" description="Polar residues" evidence="3">
    <location>
        <begin position="106"/>
        <end position="134"/>
    </location>
</feature>
<dbReference type="InterPro" id="IPR013256">
    <property type="entry name" value="Chromatin_SPT2"/>
</dbReference>
<evidence type="ECO:0000256" key="2">
    <source>
        <dbReference type="ARBA" id="ARBA00023054"/>
    </source>
</evidence>
<feature type="compositionally biased region" description="Low complexity" evidence="3">
    <location>
        <begin position="338"/>
        <end position="349"/>
    </location>
</feature>
<feature type="compositionally biased region" description="Polar residues" evidence="3">
    <location>
        <begin position="621"/>
        <end position="636"/>
    </location>
</feature>
<dbReference type="Pfam" id="PF17104">
    <property type="entry name" value="YBL010C_LAA2"/>
    <property type="match status" value="1"/>
</dbReference>
<feature type="region of interest" description="Disordered" evidence="3">
    <location>
        <begin position="535"/>
        <end position="571"/>
    </location>
</feature>
<dbReference type="Pfam" id="PF08243">
    <property type="entry name" value="SPT2"/>
    <property type="match status" value="1"/>
</dbReference>
<reference evidence="4" key="1">
    <citation type="journal article" date="2020" name="Fungal Divers.">
        <title>Resolving the Mortierellaceae phylogeny through synthesis of multi-gene phylogenetics and phylogenomics.</title>
        <authorList>
            <person name="Vandepol N."/>
            <person name="Liber J."/>
            <person name="Desiro A."/>
            <person name="Na H."/>
            <person name="Kennedy M."/>
            <person name="Barry K."/>
            <person name="Grigoriev I.V."/>
            <person name="Miller A.N."/>
            <person name="O'Donnell K."/>
            <person name="Stajich J.E."/>
            <person name="Bonito G."/>
        </authorList>
    </citation>
    <scope>NUCLEOTIDE SEQUENCE</scope>
    <source>
        <strain evidence="4">KOD948</strain>
    </source>
</reference>
<organism evidence="4 5">
    <name type="scientific">Mortierella polycephala</name>
    <dbReference type="NCBI Taxonomy" id="41804"/>
    <lineage>
        <taxon>Eukaryota</taxon>
        <taxon>Fungi</taxon>
        <taxon>Fungi incertae sedis</taxon>
        <taxon>Mucoromycota</taxon>
        <taxon>Mortierellomycotina</taxon>
        <taxon>Mortierellomycetes</taxon>
        <taxon>Mortierellales</taxon>
        <taxon>Mortierellaceae</taxon>
        <taxon>Mortierella</taxon>
    </lineage>
</organism>
<name>A0A9P6U9Q2_9FUNG</name>
<feature type="region of interest" description="Disordered" evidence="3">
    <location>
        <begin position="598"/>
        <end position="636"/>
    </location>
</feature>
<feature type="compositionally biased region" description="Basic and acidic residues" evidence="3">
    <location>
        <begin position="327"/>
        <end position="336"/>
    </location>
</feature>
<proteinExistence type="inferred from homology"/>
<comment type="caution">
    <text evidence="4">The sequence shown here is derived from an EMBL/GenBank/DDBJ whole genome shotgun (WGS) entry which is preliminary data.</text>
</comment>
<dbReference type="PANTHER" id="PTHR38698:SF1">
    <property type="entry name" value="FUNGAL PROTEIN"/>
    <property type="match status" value="1"/>
</dbReference>
<feature type="compositionally biased region" description="Low complexity" evidence="3">
    <location>
        <begin position="471"/>
        <end position="481"/>
    </location>
</feature>
<feature type="region of interest" description="Disordered" evidence="3">
    <location>
        <begin position="23"/>
        <end position="241"/>
    </location>
</feature>
<comment type="similarity">
    <text evidence="1">Belongs to the SPT2 family.</text>
</comment>
<feature type="compositionally biased region" description="Low complexity" evidence="3">
    <location>
        <begin position="179"/>
        <end position="189"/>
    </location>
</feature>
<dbReference type="SMART" id="SM00784">
    <property type="entry name" value="SPT2"/>
    <property type="match status" value="1"/>
</dbReference>
<keyword evidence="5" id="KW-1185">Reference proteome</keyword>
<feature type="compositionally biased region" description="Basic residues" evidence="3">
    <location>
        <begin position="1008"/>
        <end position="1021"/>
    </location>
</feature>
<feature type="compositionally biased region" description="Basic and acidic residues" evidence="3">
    <location>
        <begin position="293"/>
        <end position="308"/>
    </location>
</feature>
<sequence length="1021" mass="114852">MGEFEELKKVGTKLSRAAEIELQKKQQQVQYEESQRKKQEEASRRRKDAETQKLLRQELERKKLEEERRRHEINAQLRAKEREREQEREKALREKVRKQRAAVNGPTYSSSRFKASEASTFGNTSRSSYESSKSAPKKQEYSFEHLQKMAQPNAGERLGAKTLNGSRDRGSAAERVNGSAASTSSSRQAAIDRLKVNRGFSPERSIAPSHSLYGSRIPKNGPVKRAIASRSGFPNFSHPGKSVNHVRDAGLKSMREGLIPLNTKKRDLRSIEEISSELREKDTRRMERERKMQAIEEEREKRMQKREGAISAAKYTRASMGDDAEETDRLHKEITGDSRSSQRYRSVSRTPSPRGRSPDQSPRRKLHDKSPQRRRRSVSPVKRRNYSPDSKKRSVSPRNRRSVSPPMKRRMSRDFGERDRERDRERNRGRDRDREVSAGALKSGKSKPSNGAAKRRVSHSPSPAPRKRTGSPRGNSRSGRGPFEEDMSVSSVIGALFGTRYRARAEDEDLSDDMEARADEVFREEARSARIARLEDEKEAELERAQAERSRRRKLEREKERERERNHMDNQDEPISTETATIVEAPLVTSNQIVQTNASDGTQIHTASSTDSISPEKDYTRSNTNTTGTSKDVQNNTIEGDHTQLHVFSTESAPEVTTITEAKNDSDNNDDFGDFGTTEPFTTASSNAGLGDFEGGDDGDAFGDFGETQVVDGDDDFGDFNDFAQGDDGFQDNGDFGDFEDAAAADDAFGNDAFGGPEPEAIKEQLVADDTPVAETAPDFNAVNSRQVESHVTHILATLYPIDDTSEETASSTQLVDENLDQLDTTSVLSDQELWVSLCEQSFKGGSNFSQNTLTRSVASAPQFQWKHSTLRKEYYASLGLVIMKEQNTVAPTSIPNAAANTASSKLKVSSPMIVNTDNIPERKPLDLEATRAYCQFTKENLGGYSGDEMKDIITRLTELTRQASDELTYWLDQREQMIMDSERYNEMIASLVGRAAKLKDAESKQNTKTKRLTRTSFHLK</sequence>
<dbReference type="OrthoDB" id="5378975at2759"/>
<dbReference type="EMBL" id="JAAAJA010000035">
    <property type="protein sequence ID" value="KAG0265269.1"/>
    <property type="molecule type" value="Genomic_DNA"/>
</dbReference>
<feature type="compositionally biased region" description="Basic and acidic residues" evidence="3">
    <location>
        <begin position="137"/>
        <end position="147"/>
    </location>
</feature>
<evidence type="ECO:0000313" key="4">
    <source>
        <dbReference type="EMBL" id="KAG0265269.1"/>
    </source>
</evidence>
<dbReference type="InterPro" id="IPR031355">
    <property type="entry name" value="YBL010C/LAA2-like"/>
</dbReference>